<feature type="domain" description="Translation initiation factor 5A C-terminal" evidence="9">
    <location>
        <begin position="92"/>
        <end position="163"/>
    </location>
</feature>
<dbReference type="FunFam" id="2.40.50.140:FF:000034">
    <property type="entry name" value="Eukaryotic translation initiation factor 5A"/>
    <property type="match status" value="1"/>
</dbReference>
<dbReference type="GO" id="GO:0045905">
    <property type="term" value="P:positive regulation of translational termination"/>
    <property type="evidence" value="ECO:0007669"/>
    <property type="project" value="UniProtKB-UniRule"/>
</dbReference>
<keyword evidence="6 8" id="KW-0648">Protein biosynthesis</keyword>
<evidence type="ECO:0000256" key="8">
    <source>
        <dbReference type="RuleBase" id="RU362005"/>
    </source>
</evidence>
<dbReference type="CDD" id="cd04468">
    <property type="entry name" value="S1_eIF5A"/>
    <property type="match status" value="1"/>
</dbReference>
<dbReference type="InterPro" id="IPR048670">
    <property type="entry name" value="IF5A-like_N"/>
</dbReference>
<dbReference type="Pfam" id="PF21485">
    <property type="entry name" value="IF5A-like_N"/>
    <property type="match status" value="1"/>
</dbReference>
<evidence type="ECO:0000313" key="10">
    <source>
        <dbReference type="EMBL" id="KAK3175172.1"/>
    </source>
</evidence>
<reference evidence="10" key="1">
    <citation type="submission" date="2022-11" db="EMBL/GenBank/DDBJ databases">
        <title>Chromosomal genome sequence assembly and mating type (MAT) locus characterization of the leprose asexual lichenized fungus Lepraria neglecta (Nyl.) Erichsen.</title>
        <authorList>
            <person name="Allen J.L."/>
            <person name="Pfeffer B."/>
        </authorList>
    </citation>
    <scope>NUCLEOTIDE SEQUENCE</scope>
    <source>
        <strain evidence="10">Allen 5258</strain>
    </source>
</reference>
<dbReference type="AlphaFoldDB" id="A0AAE0DMF2"/>
<comment type="function">
    <text evidence="8">Translation factor that promotes translation elongation and termination, particularly upon ribosome stalling at specific amino acid sequence contexts. Binds between the exit (E) and peptidyl (P) site of the ribosome and promotes rescue of stalled ribosome: specifically required for efficient translation of polyproline-containing peptides as well as other motifs that stall the ribosome. Acts as ribosome quality control (RQC) cofactor by joining the RQC complex to facilitate peptidyl transfer during CAT tailing step.</text>
</comment>
<dbReference type="GO" id="GO:0003746">
    <property type="term" value="F:translation elongation factor activity"/>
    <property type="evidence" value="ECO:0007669"/>
    <property type="project" value="UniProtKB-UniRule"/>
</dbReference>
<dbReference type="Pfam" id="PF01287">
    <property type="entry name" value="eIF-5a"/>
    <property type="match status" value="1"/>
</dbReference>
<keyword evidence="4" id="KW-0251">Elongation factor</keyword>
<comment type="caution">
    <text evidence="10">The sequence shown here is derived from an EMBL/GenBank/DDBJ whole genome shotgun (WGS) entry which is preliminary data.</text>
</comment>
<comment type="PTM">
    <text evidence="8">eIF-5A seems to be the only eukaryotic protein to have a hypusine residue which is a post-translational modification of a lysine by the addition of a butylamino group.</text>
</comment>
<dbReference type="SMART" id="SM01376">
    <property type="entry name" value="eIF-5a"/>
    <property type="match status" value="1"/>
</dbReference>
<dbReference type="InterPro" id="IPR020189">
    <property type="entry name" value="IF5A_C"/>
</dbReference>
<keyword evidence="7 8" id="KW-0385">Hypusine</keyword>
<keyword evidence="11" id="KW-1185">Reference proteome</keyword>
<dbReference type="PIRSF" id="PIRSF003025">
    <property type="entry name" value="eIF5A"/>
    <property type="match status" value="1"/>
</dbReference>
<dbReference type="FunFam" id="2.30.30.30:FF:000007">
    <property type="entry name" value="Eukaryotic translation initiation factor 5A"/>
    <property type="match status" value="1"/>
</dbReference>
<dbReference type="SUPFAM" id="SSF50249">
    <property type="entry name" value="Nucleic acid-binding proteins"/>
    <property type="match status" value="1"/>
</dbReference>
<evidence type="ECO:0000259" key="9">
    <source>
        <dbReference type="SMART" id="SM01376"/>
    </source>
</evidence>
<keyword evidence="5" id="KW-0694">RNA-binding</keyword>
<dbReference type="EMBL" id="JASNWA010000006">
    <property type="protein sequence ID" value="KAK3175172.1"/>
    <property type="molecule type" value="Genomic_DNA"/>
</dbReference>
<dbReference type="GO" id="GO:0005737">
    <property type="term" value="C:cytoplasm"/>
    <property type="evidence" value="ECO:0007669"/>
    <property type="project" value="UniProtKB-SubCell"/>
</dbReference>
<dbReference type="GO" id="GO:0003723">
    <property type="term" value="F:RNA binding"/>
    <property type="evidence" value="ECO:0007669"/>
    <property type="project" value="UniProtKB-KW"/>
</dbReference>
<evidence type="ECO:0000256" key="6">
    <source>
        <dbReference type="ARBA" id="ARBA00022917"/>
    </source>
</evidence>
<comment type="subcellular location">
    <subcellularLocation>
        <location evidence="1">Cytoplasm</location>
    </subcellularLocation>
</comment>
<dbReference type="GO" id="GO:0006452">
    <property type="term" value="P:translational frameshifting"/>
    <property type="evidence" value="ECO:0007669"/>
    <property type="project" value="UniProtKB-ARBA"/>
</dbReference>
<dbReference type="Proteomes" id="UP001276659">
    <property type="component" value="Unassembled WGS sequence"/>
</dbReference>
<dbReference type="InterPro" id="IPR019769">
    <property type="entry name" value="Trans_elong_IF5A_hypusine_site"/>
</dbReference>
<dbReference type="InterPro" id="IPR001884">
    <property type="entry name" value="IF5A-like"/>
</dbReference>
<proteinExistence type="inferred from homology"/>
<gene>
    <name evidence="10" type="ORF">OEA41_002418</name>
</gene>
<dbReference type="Gene3D" id="2.40.50.140">
    <property type="entry name" value="Nucleic acid-binding proteins"/>
    <property type="match status" value="1"/>
</dbReference>
<dbReference type="SUPFAM" id="SSF50104">
    <property type="entry name" value="Translation proteins SH3-like domain"/>
    <property type="match status" value="1"/>
</dbReference>
<protein>
    <recommendedName>
        <fullName evidence="8">Eukaryotic translation initiation factor 5A</fullName>
        <shortName evidence="8">eIF-5A</shortName>
    </recommendedName>
</protein>
<evidence type="ECO:0000256" key="4">
    <source>
        <dbReference type="ARBA" id="ARBA00022768"/>
    </source>
</evidence>
<dbReference type="PANTHER" id="PTHR11673">
    <property type="entry name" value="TRANSLATION INITIATION FACTOR 5A FAMILY MEMBER"/>
    <property type="match status" value="1"/>
</dbReference>
<accession>A0AAE0DMF2</accession>
<evidence type="ECO:0000256" key="5">
    <source>
        <dbReference type="ARBA" id="ARBA00022884"/>
    </source>
</evidence>
<evidence type="ECO:0000256" key="2">
    <source>
        <dbReference type="ARBA" id="ARBA00006016"/>
    </source>
</evidence>
<evidence type="ECO:0000313" key="11">
    <source>
        <dbReference type="Proteomes" id="UP001276659"/>
    </source>
</evidence>
<dbReference type="InterPro" id="IPR008991">
    <property type="entry name" value="Translation_prot_SH3-like_sf"/>
</dbReference>
<dbReference type="Gene3D" id="2.30.30.30">
    <property type="match status" value="1"/>
</dbReference>
<evidence type="ECO:0000256" key="1">
    <source>
        <dbReference type="ARBA" id="ARBA00004496"/>
    </source>
</evidence>
<evidence type="ECO:0000256" key="7">
    <source>
        <dbReference type="ARBA" id="ARBA00023071"/>
    </source>
</evidence>
<organism evidence="10 11">
    <name type="scientific">Lepraria neglecta</name>
    <dbReference type="NCBI Taxonomy" id="209136"/>
    <lineage>
        <taxon>Eukaryota</taxon>
        <taxon>Fungi</taxon>
        <taxon>Dikarya</taxon>
        <taxon>Ascomycota</taxon>
        <taxon>Pezizomycotina</taxon>
        <taxon>Lecanoromycetes</taxon>
        <taxon>OSLEUM clade</taxon>
        <taxon>Lecanoromycetidae</taxon>
        <taxon>Lecanorales</taxon>
        <taxon>Lecanorineae</taxon>
        <taxon>Stereocaulaceae</taxon>
        <taxon>Lepraria</taxon>
    </lineage>
</organism>
<dbReference type="GO" id="GO:0045901">
    <property type="term" value="P:positive regulation of translational elongation"/>
    <property type="evidence" value="ECO:0007669"/>
    <property type="project" value="UniProtKB-UniRule"/>
</dbReference>
<sequence>MSSTLDAQHEENVFAIPAADAGASLIYPLQVSALRKGGHVLLKSHPCKISTMTTAKPGKHGHAKVNIEGYDIFTHQKFADFGPAHQNVEVPVLRRREYQLLNVDNDDKFLSLFSYEDGETKDDLKLPEGEVGEKVERLWKGGKRDLVVTVMAAMGNEMVVEVRDNARD</sequence>
<keyword evidence="3" id="KW-0963">Cytoplasm</keyword>
<dbReference type="InterPro" id="IPR014722">
    <property type="entry name" value="Rib_uL2_dom2"/>
</dbReference>
<dbReference type="NCBIfam" id="TIGR00037">
    <property type="entry name" value="eIF_5A"/>
    <property type="match status" value="1"/>
</dbReference>
<comment type="similarity">
    <text evidence="2 8">Belongs to the eIF-5A family.</text>
</comment>
<dbReference type="InterPro" id="IPR012340">
    <property type="entry name" value="NA-bd_OB-fold"/>
</dbReference>
<name>A0AAE0DMF2_9LECA</name>
<dbReference type="PROSITE" id="PS00302">
    <property type="entry name" value="IF5A_HYPUSINE"/>
    <property type="match status" value="1"/>
</dbReference>
<dbReference type="GO" id="GO:0043022">
    <property type="term" value="F:ribosome binding"/>
    <property type="evidence" value="ECO:0007669"/>
    <property type="project" value="UniProtKB-UniRule"/>
</dbReference>
<evidence type="ECO:0000256" key="3">
    <source>
        <dbReference type="ARBA" id="ARBA00022490"/>
    </source>
</evidence>